<dbReference type="Gramene" id="KCW77855">
    <property type="protein sequence ID" value="KCW77855"/>
    <property type="gene ID" value="EUGRSUZ_D02131"/>
</dbReference>
<feature type="domain" description="PGG" evidence="1">
    <location>
        <begin position="34"/>
        <end position="78"/>
    </location>
</feature>
<dbReference type="Pfam" id="PF13962">
    <property type="entry name" value="PGG"/>
    <property type="match status" value="1"/>
</dbReference>
<reference evidence="2" key="1">
    <citation type="submission" date="2013-07" db="EMBL/GenBank/DDBJ databases">
        <title>The genome of Eucalyptus grandis.</title>
        <authorList>
            <person name="Schmutz J."/>
            <person name="Hayes R."/>
            <person name="Myburg A."/>
            <person name="Tuskan G."/>
            <person name="Grattapaglia D."/>
            <person name="Rokhsar D.S."/>
        </authorList>
    </citation>
    <scope>NUCLEOTIDE SEQUENCE</scope>
    <source>
        <tissue evidence="2">Leaf extractions</tissue>
    </source>
</reference>
<dbReference type="InParanoid" id="A0A059CIV6"/>
<name>A0A059CIV6_EUCGR</name>
<protein>
    <recommendedName>
        <fullName evidence="1">PGG domain-containing protein</fullName>
    </recommendedName>
</protein>
<dbReference type="InterPro" id="IPR026961">
    <property type="entry name" value="PGG_dom"/>
</dbReference>
<gene>
    <name evidence="2" type="ORF">EUGRSUZ_D02131</name>
</gene>
<sequence length="133" mass="14095">MLGTAGTSLTLSQFLSGKLTLFEKCSRYFGIRDEQTRNMILVVATLIATGTYQAALSPPGGYWQDNSDPVTNSTSIVQKPHMAGNMILGGSKVCRDTDLGILRDLVACGAVAPDPGLVQPQGNSEQDGCDKET</sequence>
<dbReference type="EMBL" id="KK198756">
    <property type="protein sequence ID" value="KCW77855.1"/>
    <property type="molecule type" value="Genomic_DNA"/>
</dbReference>
<accession>A0A059CIV6</accession>
<evidence type="ECO:0000313" key="2">
    <source>
        <dbReference type="EMBL" id="KCW77855.1"/>
    </source>
</evidence>
<dbReference type="AlphaFoldDB" id="A0A059CIV6"/>
<dbReference type="STRING" id="71139.A0A059CIV6"/>
<dbReference type="eggNOG" id="KOG0504">
    <property type="taxonomic scope" value="Eukaryota"/>
</dbReference>
<organism evidence="2">
    <name type="scientific">Eucalyptus grandis</name>
    <name type="common">Flooded gum</name>
    <dbReference type="NCBI Taxonomy" id="71139"/>
    <lineage>
        <taxon>Eukaryota</taxon>
        <taxon>Viridiplantae</taxon>
        <taxon>Streptophyta</taxon>
        <taxon>Embryophyta</taxon>
        <taxon>Tracheophyta</taxon>
        <taxon>Spermatophyta</taxon>
        <taxon>Magnoliopsida</taxon>
        <taxon>eudicotyledons</taxon>
        <taxon>Gunneridae</taxon>
        <taxon>Pentapetalae</taxon>
        <taxon>rosids</taxon>
        <taxon>malvids</taxon>
        <taxon>Myrtales</taxon>
        <taxon>Myrtaceae</taxon>
        <taxon>Myrtoideae</taxon>
        <taxon>Eucalypteae</taxon>
        <taxon>Eucalyptus</taxon>
    </lineage>
</organism>
<evidence type="ECO:0000259" key="1">
    <source>
        <dbReference type="Pfam" id="PF13962"/>
    </source>
</evidence>
<proteinExistence type="predicted"/>
<feature type="non-terminal residue" evidence="2">
    <location>
        <position position="133"/>
    </location>
</feature>